<dbReference type="AlphaFoldDB" id="A0A6J8BBP0"/>
<dbReference type="PROSITE" id="PS51154">
    <property type="entry name" value="MACRO"/>
    <property type="match status" value="1"/>
</dbReference>
<accession>A0A6J8BBP0</accession>
<dbReference type="SUPFAM" id="SSF52949">
    <property type="entry name" value="Macro domain-like"/>
    <property type="match status" value="1"/>
</dbReference>
<dbReference type="InterPro" id="IPR043472">
    <property type="entry name" value="Macro_dom-like"/>
</dbReference>
<organism evidence="2 3">
    <name type="scientific">Mytilus coruscus</name>
    <name type="common">Sea mussel</name>
    <dbReference type="NCBI Taxonomy" id="42192"/>
    <lineage>
        <taxon>Eukaryota</taxon>
        <taxon>Metazoa</taxon>
        <taxon>Spiralia</taxon>
        <taxon>Lophotrochozoa</taxon>
        <taxon>Mollusca</taxon>
        <taxon>Bivalvia</taxon>
        <taxon>Autobranchia</taxon>
        <taxon>Pteriomorphia</taxon>
        <taxon>Mytilida</taxon>
        <taxon>Mytiloidea</taxon>
        <taxon>Mytilidae</taxon>
        <taxon>Mytilinae</taxon>
        <taxon>Mytilus</taxon>
    </lineage>
</organism>
<dbReference type="Proteomes" id="UP000507470">
    <property type="component" value="Unassembled WGS sequence"/>
</dbReference>
<proteinExistence type="predicted"/>
<keyword evidence="2" id="KW-0378">Hydrolase</keyword>
<protein>
    <submittedName>
        <fullName evidence="2">MACROD</fullName>
        <ecNumber evidence="2">3.1.1.106</ecNumber>
    </submittedName>
</protein>
<sequence length="326" mass="36873">MYCQAVISYSKKQGKITPLKEIHFIDKDQEMVEMVQQEFSKHLKCIQQKPSAEPVSQTPKTTESTFSKQYMTRVGFKVQILQGAITKLRVDAIVCLQDEQCQSRGMIARAIENVSNNVYKSGVTGMKIIQKCELRLFKASPSTLPFKFVLHTVPPRFDRNSAKDSTKFKRELQITIHNIIKLSNDRQDISTVAVPVLGIGTDGLETPYAIFSSVLAAEIMKATQSSWLNFQEIIIVTSEWGMAYAIAEQLDKEQGLTQVTSFQRSNDSLQTPYAIFSSVLAAEIMKEPQSSWSNFQEIIIEWGMAYAIPEQRHRARLNSGVIFSKK</sequence>
<dbReference type="Gene3D" id="3.40.220.10">
    <property type="entry name" value="Leucine Aminopeptidase, subunit E, domain 1"/>
    <property type="match status" value="1"/>
</dbReference>
<reference evidence="2 3" key="1">
    <citation type="submission" date="2020-06" db="EMBL/GenBank/DDBJ databases">
        <authorList>
            <person name="Li R."/>
            <person name="Bekaert M."/>
        </authorList>
    </citation>
    <scope>NUCLEOTIDE SEQUENCE [LARGE SCALE GENOMIC DNA]</scope>
    <source>
        <strain evidence="3">wild</strain>
    </source>
</reference>
<dbReference type="EC" id="3.1.1.106" evidence="2"/>
<dbReference type="OrthoDB" id="6133115at2759"/>
<evidence type="ECO:0000313" key="3">
    <source>
        <dbReference type="Proteomes" id="UP000507470"/>
    </source>
</evidence>
<dbReference type="EMBL" id="CACVKT020003051">
    <property type="protein sequence ID" value="CAC5381358.1"/>
    <property type="molecule type" value="Genomic_DNA"/>
</dbReference>
<evidence type="ECO:0000313" key="2">
    <source>
        <dbReference type="EMBL" id="CAC5381358.1"/>
    </source>
</evidence>
<feature type="domain" description="Macro" evidence="1">
    <location>
        <begin position="65"/>
        <end position="254"/>
    </location>
</feature>
<keyword evidence="3" id="KW-1185">Reference proteome</keyword>
<name>A0A6J8BBP0_MYTCO</name>
<dbReference type="Pfam" id="PF01661">
    <property type="entry name" value="Macro"/>
    <property type="match status" value="1"/>
</dbReference>
<dbReference type="InterPro" id="IPR002589">
    <property type="entry name" value="Macro_dom"/>
</dbReference>
<evidence type="ECO:0000259" key="1">
    <source>
        <dbReference type="PROSITE" id="PS51154"/>
    </source>
</evidence>
<gene>
    <name evidence="2" type="ORF">MCOR_17241</name>
</gene>
<dbReference type="GO" id="GO:0061463">
    <property type="term" value="F:O-acetyl-ADP-ribose deacetylase activity"/>
    <property type="evidence" value="ECO:0007669"/>
    <property type="project" value="UniProtKB-EC"/>
</dbReference>